<evidence type="ECO:0000313" key="1">
    <source>
        <dbReference type="EMBL" id="MBE9253412.1"/>
    </source>
</evidence>
<sequence length="81" mass="9213">MSPQTNLFNATASMPVNDMAVGWHAFCHITYNRDTWVKLLETPGDYAFDEAKLLCQNSATTWVAWVPDHGEVVLDRSNFYC</sequence>
<comment type="caution">
    <text evidence="1">The sequence shown here is derived from an EMBL/GenBank/DDBJ whole genome shotgun (WGS) entry which is preliminary data.</text>
</comment>
<dbReference type="EMBL" id="JADEVV010000012">
    <property type="protein sequence ID" value="MBE9253412.1"/>
    <property type="molecule type" value="Genomic_DNA"/>
</dbReference>
<accession>A0ABR9VQ22</accession>
<name>A0ABR9VQ22_9SYNC</name>
<organism evidence="1 2">
    <name type="scientific">Synechocystis salina LEGE 00031</name>
    <dbReference type="NCBI Taxonomy" id="1828736"/>
    <lineage>
        <taxon>Bacteria</taxon>
        <taxon>Bacillati</taxon>
        <taxon>Cyanobacteriota</taxon>
        <taxon>Cyanophyceae</taxon>
        <taxon>Synechococcales</taxon>
        <taxon>Merismopediaceae</taxon>
        <taxon>Synechocystis</taxon>
    </lineage>
</organism>
<proteinExistence type="predicted"/>
<reference evidence="1 2" key="1">
    <citation type="submission" date="2020-10" db="EMBL/GenBank/DDBJ databases">
        <authorList>
            <person name="Castelo-Branco R."/>
            <person name="Eusebio N."/>
            <person name="Adriana R."/>
            <person name="Vieira A."/>
            <person name="Brugerolle De Fraissinette N."/>
            <person name="Rezende De Castro R."/>
            <person name="Schneider M.P."/>
            <person name="Vasconcelos V."/>
            <person name="Leao P.N."/>
        </authorList>
    </citation>
    <scope>NUCLEOTIDE SEQUENCE [LARGE SCALE GENOMIC DNA]</scope>
    <source>
        <strain evidence="1 2">LEGE 00031</strain>
    </source>
</reference>
<gene>
    <name evidence="1" type="ORF">IQ217_05955</name>
</gene>
<dbReference type="RefSeq" id="WP_190598536.1">
    <property type="nucleotide sequence ID" value="NZ_JADEVV010000012.1"/>
</dbReference>
<keyword evidence="2" id="KW-1185">Reference proteome</keyword>
<evidence type="ECO:0000313" key="2">
    <source>
        <dbReference type="Proteomes" id="UP000658720"/>
    </source>
</evidence>
<protein>
    <submittedName>
        <fullName evidence="1">Uncharacterized protein</fullName>
    </submittedName>
</protein>
<dbReference type="Proteomes" id="UP000658720">
    <property type="component" value="Unassembled WGS sequence"/>
</dbReference>